<keyword evidence="3" id="KW-0520">NAD</keyword>
<dbReference type="GO" id="GO:0047545">
    <property type="term" value="F:(S)-2-hydroxyglutarate dehydrogenase activity"/>
    <property type="evidence" value="ECO:0007669"/>
    <property type="project" value="UniProtKB-ARBA"/>
</dbReference>
<feature type="domain" description="D-isomer specific 2-hydroxyacid dehydrogenase catalytic" evidence="5">
    <location>
        <begin position="8"/>
        <end position="307"/>
    </location>
</feature>
<dbReference type="InterPro" id="IPR006139">
    <property type="entry name" value="D-isomer_2_OHA_DH_cat_dom"/>
</dbReference>
<evidence type="ECO:0000256" key="4">
    <source>
        <dbReference type="RuleBase" id="RU003719"/>
    </source>
</evidence>
<dbReference type="FunFam" id="3.40.50.720:FF:000041">
    <property type="entry name" value="D-3-phosphoglycerate dehydrogenase"/>
    <property type="match status" value="1"/>
</dbReference>
<dbReference type="GO" id="GO:0051287">
    <property type="term" value="F:NAD binding"/>
    <property type="evidence" value="ECO:0007669"/>
    <property type="project" value="InterPro"/>
</dbReference>
<dbReference type="PROSITE" id="PS00670">
    <property type="entry name" value="D_2_HYDROXYACID_DH_2"/>
    <property type="match status" value="1"/>
</dbReference>
<dbReference type="Pfam" id="PF02826">
    <property type="entry name" value="2-Hacid_dh_C"/>
    <property type="match status" value="1"/>
</dbReference>
<dbReference type="Pfam" id="PF00389">
    <property type="entry name" value="2-Hacid_dh"/>
    <property type="match status" value="1"/>
</dbReference>
<evidence type="ECO:0000256" key="2">
    <source>
        <dbReference type="ARBA" id="ARBA00023002"/>
    </source>
</evidence>
<dbReference type="CDD" id="cd05303">
    <property type="entry name" value="PGDH_2"/>
    <property type="match status" value="1"/>
</dbReference>
<proteinExistence type="inferred from homology"/>
<dbReference type="GO" id="GO:0006564">
    <property type="term" value="P:L-serine biosynthetic process"/>
    <property type="evidence" value="ECO:0007669"/>
    <property type="project" value="UniProtKB-ARBA"/>
</dbReference>
<evidence type="ECO:0000313" key="8">
    <source>
        <dbReference type="Proteomes" id="UP000001694"/>
    </source>
</evidence>
<sequence>MGALMSALVADSVDPLIRERLERRGIRVDMRPGISREELLSIIKNYNILIFRGRLKIDREVIDAGTNLKILARYGVGLDNVDVEYAVKRGLVVVSAPNAPTQSVAELTIGLMLAVARRIPLLSGKVKGGEWPKGRYVGVELGGKTLGVVGFGRIGRAVAHIARGLGMRIVASDVIDVSSEVEKLGGRQLPLEELLKTSDVVTVHVPLTPNTYKLINADRIALLKDGAIFVNTSRGEVVDYEALYRHIDRLWGVGLDVLPEEPPKSPYLRELVAHEKVVVTPHVGSETYEAMRRLAEELALNIEEVISRIKL</sequence>
<dbReference type="InterPro" id="IPR036291">
    <property type="entry name" value="NAD(P)-bd_dom_sf"/>
</dbReference>
<dbReference type="InterPro" id="IPR029753">
    <property type="entry name" value="D-isomer_DH_CS"/>
</dbReference>
<dbReference type="AlphaFoldDB" id="B1Y9T0"/>
<dbReference type="eggNOG" id="arCOG01754">
    <property type="taxonomic scope" value="Archaea"/>
</dbReference>
<dbReference type="InterPro" id="IPR006140">
    <property type="entry name" value="D-isomer_DH_NAD-bd"/>
</dbReference>
<accession>B1Y9T0</accession>
<dbReference type="EMBL" id="CP001014">
    <property type="protein sequence ID" value="ACB40480.1"/>
    <property type="molecule type" value="Genomic_DNA"/>
</dbReference>
<dbReference type="Gene3D" id="3.40.50.720">
    <property type="entry name" value="NAD(P)-binding Rossmann-like Domain"/>
    <property type="match status" value="2"/>
</dbReference>
<dbReference type="GO" id="GO:0004617">
    <property type="term" value="F:phosphoglycerate dehydrogenase activity"/>
    <property type="evidence" value="ECO:0007669"/>
    <property type="project" value="UniProtKB-ARBA"/>
</dbReference>
<keyword evidence="2 4" id="KW-0560">Oxidoreductase</keyword>
<comment type="similarity">
    <text evidence="1 4">Belongs to the D-isomer specific 2-hydroxyacid dehydrogenase family.</text>
</comment>
<dbReference type="Proteomes" id="UP000001694">
    <property type="component" value="Chromosome"/>
</dbReference>
<dbReference type="HOGENOM" id="CLU_019796_1_3_2"/>
<organism evidence="7 8">
    <name type="scientific">Pyrobaculum neutrophilum (strain DSM 2338 / JCM 9278 / NBRC 100436 / V24Sta)</name>
    <name type="common">Thermoproteus neutrophilus</name>
    <dbReference type="NCBI Taxonomy" id="444157"/>
    <lineage>
        <taxon>Archaea</taxon>
        <taxon>Thermoproteota</taxon>
        <taxon>Thermoprotei</taxon>
        <taxon>Thermoproteales</taxon>
        <taxon>Thermoproteaceae</taxon>
        <taxon>Pyrobaculum</taxon>
    </lineage>
</organism>
<evidence type="ECO:0000256" key="3">
    <source>
        <dbReference type="ARBA" id="ARBA00023027"/>
    </source>
</evidence>
<dbReference type="SUPFAM" id="SSF51735">
    <property type="entry name" value="NAD(P)-binding Rossmann-fold domains"/>
    <property type="match status" value="1"/>
</dbReference>
<dbReference type="STRING" id="444157.Tneu_1556"/>
<dbReference type="PANTHER" id="PTHR42938:SF9">
    <property type="entry name" value="FORMATE DEHYDROGENASE 1"/>
    <property type="match status" value="1"/>
</dbReference>
<name>B1Y9T0_PYRNV</name>
<evidence type="ECO:0000259" key="5">
    <source>
        <dbReference type="Pfam" id="PF00389"/>
    </source>
</evidence>
<dbReference type="PROSITE" id="PS00671">
    <property type="entry name" value="D_2_HYDROXYACID_DH_3"/>
    <property type="match status" value="1"/>
</dbReference>
<dbReference type="SUPFAM" id="SSF52283">
    <property type="entry name" value="Formate/glycerate dehydrogenase catalytic domain-like"/>
    <property type="match status" value="1"/>
</dbReference>
<dbReference type="KEGG" id="tne:Tneu_1556"/>
<evidence type="ECO:0000256" key="1">
    <source>
        <dbReference type="ARBA" id="ARBA00005854"/>
    </source>
</evidence>
<reference evidence="7" key="1">
    <citation type="submission" date="2008-03" db="EMBL/GenBank/DDBJ databases">
        <title>Complete sequence of Thermoproteus neutrophilus V24Sta.</title>
        <authorList>
            <consortium name="US DOE Joint Genome Institute"/>
            <person name="Copeland A."/>
            <person name="Lucas S."/>
            <person name="Lapidus A."/>
            <person name="Glavina del Rio T."/>
            <person name="Dalin E."/>
            <person name="Tice H."/>
            <person name="Bruce D."/>
            <person name="Goodwin L."/>
            <person name="Pitluck S."/>
            <person name="Sims D."/>
            <person name="Brettin T."/>
            <person name="Detter J.C."/>
            <person name="Han C."/>
            <person name="Kuske C.R."/>
            <person name="Schmutz J."/>
            <person name="Larimer F."/>
            <person name="Land M."/>
            <person name="Hauser L."/>
            <person name="Kyrpides N."/>
            <person name="Mikhailova N."/>
            <person name="Biddle J.F."/>
            <person name="Zhang Z."/>
            <person name="Fitz-Gibbon S.T."/>
            <person name="Lowe T.M."/>
            <person name="Saltikov C."/>
            <person name="House C.H."/>
            <person name="Richardson P."/>
        </authorList>
    </citation>
    <scope>NUCLEOTIDE SEQUENCE [LARGE SCALE GENOMIC DNA]</scope>
    <source>
        <strain evidence="7">V24Sta</strain>
    </source>
</reference>
<evidence type="ECO:0000259" key="6">
    <source>
        <dbReference type="Pfam" id="PF02826"/>
    </source>
</evidence>
<evidence type="ECO:0000313" key="7">
    <source>
        <dbReference type="EMBL" id="ACB40480.1"/>
    </source>
</evidence>
<dbReference type="PANTHER" id="PTHR42938">
    <property type="entry name" value="FORMATE DEHYDROGENASE 1"/>
    <property type="match status" value="1"/>
</dbReference>
<gene>
    <name evidence="7" type="ordered locus">Tneu_1556</name>
</gene>
<feature type="domain" description="D-isomer specific 2-hydroxyacid dehydrogenase NAD-binding" evidence="6">
    <location>
        <begin position="109"/>
        <end position="284"/>
    </location>
</feature>
<protein>
    <submittedName>
        <fullName evidence="7">D-isomer specific 2-hydroxyacid dehydrogenase NAD-binding</fullName>
    </submittedName>
</protein>
<keyword evidence="8" id="KW-1185">Reference proteome</keyword>